<dbReference type="AlphaFoldDB" id="A0A8J8C941"/>
<feature type="region of interest" description="Disordered" evidence="1">
    <location>
        <begin position="1"/>
        <end position="146"/>
    </location>
</feature>
<feature type="compositionally biased region" description="Acidic residues" evidence="1">
    <location>
        <begin position="101"/>
        <end position="144"/>
    </location>
</feature>
<organism evidence="3 4">
    <name type="scientific">Haloarcula salinisoli</name>
    <dbReference type="NCBI Taxonomy" id="2487746"/>
    <lineage>
        <taxon>Archaea</taxon>
        <taxon>Methanobacteriati</taxon>
        <taxon>Methanobacteriota</taxon>
        <taxon>Stenosarchaea group</taxon>
        <taxon>Halobacteria</taxon>
        <taxon>Halobacteriales</taxon>
        <taxon>Haloarculaceae</taxon>
        <taxon>Haloarcula</taxon>
    </lineage>
</organism>
<protein>
    <submittedName>
        <fullName evidence="3">Protein phosphatase 2C domain-containing protein</fullName>
    </submittedName>
</protein>
<sequence>MRYTTNYDIGDRKRGQGINEDSLSVTIFEQGHRDGYLGQTRPSRIRERAAELADDEAENEPEESTSDEVDPAETDSEPGAEPADVAAAIDEAETDTGAAADDSEQEVDDADEDSEEADPESDGAVEAGDTEGEADAADDADDERAEMPANRSAGVFVLADGAGGHDAGDVASYIATTVVAENLAPVAIHAARSHPQDFDIDIPPAVQPETMGPEDIQTGLENAIIKAHREIIRYADESGTQAYTTVVAGVFVDGQLHLGWVGDSRAYLVNDAREEIVQLTKDHAVVEEWADQGEIDDVEAHVHPDGNQITRALGGSGHEDPDRAMVEVDTRSVRLFAEDTVLATSDGLIDAQTDAPQLYEEYIESDRSEEMAESVLDAVVTDEEIRDVLLSADSLDDAAREYVTISNERGGKDNISVLLFEDETLPPTPSGGLPVRAADPDVDLSERDTVILTED</sequence>
<dbReference type="SMART" id="SM00331">
    <property type="entry name" value="PP2C_SIG"/>
    <property type="match status" value="1"/>
</dbReference>
<dbReference type="RefSeq" id="WP_220587998.1">
    <property type="nucleotide sequence ID" value="NZ_RKLQ01000001.1"/>
</dbReference>
<dbReference type="Pfam" id="PF13672">
    <property type="entry name" value="PP2C_2"/>
    <property type="match status" value="1"/>
</dbReference>
<dbReference type="InterPro" id="IPR015655">
    <property type="entry name" value="PP2C"/>
</dbReference>
<dbReference type="SUPFAM" id="SSF81606">
    <property type="entry name" value="PP2C-like"/>
    <property type="match status" value="1"/>
</dbReference>
<accession>A0A8J8C941</accession>
<dbReference type="EMBL" id="RKLQ01000001">
    <property type="protein sequence ID" value="MBX0303809.1"/>
    <property type="molecule type" value="Genomic_DNA"/>
</dbReference>
<comment type="caution">
    <text evidence="3">The sequence shown here is derived from an EMBL/GenBank/DDBJ whole genome shotgun (WGS) entry which is preliminary data.</text>
</comment>
<dbReference type="SMART" id="SM00332">
    <property type="entry name" value="PP2Cc"/>
    <property type="match status" value="1"/>
</dbReference>
<dbReference type="InterPro" id="IPR001932">
    <property type="entry name" value="PPM-type_phosphatase-like_dom"/>
</dbReference>
<dbReference type="Gene3D" id="3.60.40.10">
    <property type="entry name" value="PPM-type phosphatase domain"/>
    <property type="match status" value="1"/>
</dbReference>
<keyword evidence="4" id="KW-1185">Reference proteome</keyword>
<feature type="compositionally biased region" description="Acidic residues" evidence="1">
    <location>
        <begin position="52"/>
        <end position="78"/>
    </location>
</feature>
<proteinExistence type="predicted"/>
<evidence type="ECO:0000259" key="2">
    <source>
        <dbReference type="PROSITE" id="PS51746"/>
    </source>
</evidence>
<reference evidence="3" key="1">
    <citation type="submission" date="2021-06" db="EMBL/GenBank/DDBJ databases">
        <title>Halomicroarcula sp. F24A a new haloarchaeum isolated from saline soil.</title>
        <authorList>
            <person name="Duran-Viseras A."/>
            <person name="Sanchez-Porro C."/>
            <person name="Ventosa A."/>
        </authorList>
    </citation>
    <scope>NUCLEOTIDE SEQUENCE</scope>
    <source>
        <strain evidence="3">F24A</strain>
    </source>
</reference>
<feature type="domain" description="PPM-type phosphatase" evidence="2">
    <location>
        <begin position="133"/>
        <end position="422"/>
    </location>
</feature>
<dbReference type="CDD" id="cd00143">
    <property type="entry name" value="PP2Cc"/>
    <property type="match status" value="1"/>
</dbReference>
<dbReference type="GO" id="GO:0004722">
    <property type="term" value="F:protein serine/threonine phosphatase activity"/>
    <property type="evidence" value="ECO:0007669"/>
    <property type="project" value="InterPro"/>
</dbReference>
<dbReference type="InterPro" id="IPR036457">
    <property type="entry name" value="PPM-type-like_dom_sf"/>
</dbReference>
<dbReference type="PROSITE" id="PS51746">
    <property type="entry name" value="PPM_2"/>
    <property type="match status" value="1"/>
</dbReference>
<feature type="compositionally biased region" description="Low complexity" evidence="1">
    <location>
        <begin position="79"/>
        <end position="100"/>
    </location>
</feature>
<evidence type="ECO:0000256" key="1">
    <source>
        <dbReference type="SAM" id="MobiDB-lite"/>
    </source>
</evidence>
<name>A0A8J8C941_9EURY</name>
<evidence type="ECO:0000313" key="4">
    <source>
        <dbReference type="Proteomes" id="UP000783863"/>
    </source>
</evidence>
<dbReference type="Proteomes" id="UP000783863">
    <property type="component" value="Unassembled WGS sequence"/>
</dbReference>
<evidence type="ECO:0000313" key="3">
    <source>
        <dbReference type="EMBL" id="MBX0303809.1"/>
    </source>
</evidence>
<dbReference type="PANTHER" id="PTHR47992">
    <property type="entry name" value="PROTEIN PHOSPHATASE"/>
    <property type="match status" value="1"/>
</dbReference>
<gene>
    <name evidence="3" type="ORF">EGD98_09010</name>
</gene>